<proteinExistence type="predicted"/>
<evidence type="ECO:0000313" key="2">
    <source>
        <dbReference type="Proteomes" id="UP000265520"/>
    </source>
</evidence>
<reference evidence="1 2" key="1">
    <citation type="journal article" date="2018" name="Front. Plant Sci.">
        <title>Red Clover (Trifolium pratense) and Zigzag Clover (T. medium) - A Picture of Genomic Similarities and Differences.</title>
        <authorList>
            <person name="Dluhosova J."/>
            <person name="Istvanek J."/>
            <person name="Nedelnik J."/>
            <person name="Repkova J."/>
        </authorList>
    </citation>
    <scope>NUCLEOTIDE SEQUENCE [LARGE SCALE GENOMIC DNA]</scope>
    <source>
        <strain evidence="2">cv. 10/8</strain>
        <tissue evidence="1">Leaf</tissue>
    </source>
</reference>
<keyword evidence="2" id="KW-1185">Reference proteome</keyword>
<name>A0A392Q5V7_9FABA</name>
<evidence type="ECO:0000313" key="1">
    <source>
        <dbReference type="EMBL" id="MCI19508.1"/>
    </source>
</evidence>
<accession>A0A392Q5V7</accession>
<sequence>MDYTKSTRKFMRKNQVKPFELMRDNGSSVESPCLSASTHTPQDVDVLVDNNGCGISCCWSKSPRFKDSNYYSEMEDLPLMLQHVNETDLHGHKSMR</sequence>
<dbReference type="AlphaFoldDB" id="A0A392Q5V7"/>
<dbReference type="Proteomes" id="UP000265520">
    <property type="component" value="Unassembled WGS sequence"/>
</dbReference>
<feature type="non-terminal residue" evidence="1">
    <location>
        <position position="96"/>
    </location>
</feature>
<dbReference type="EMBL" id="LXQA010115122">
    <property type="protein sequence ID" value="MCI19508.1"/>
    <property type="molecule type" value="Genomic_DNA"/>
</dbReference>
<organism evidence="1 2">
    <name type="scientific">Trifolium medium</name>
    <dbReference type="NCBI Taxonomy" id="97028"/>
    <lineage>
        <taxon>Eukaryota</taxon>
        <taxon>Viridiplantae</taxon>
        <taxon>Streptophyta</taxon>
        <taxon>Embryophyta</taxon>
        <taxon>Tracheophyta</taxon>
        <taxon>Spermatophyta</taxon>
        <taxon>Magnoliopsida</taxon>
        <taxon>eudicotyledons</taxon>
        <taxon>Gunneridae</taxon>
        <taxon>Pentapetalae</taxon>
        <taxon>rosids</taxon>
        <taxon>fabids</taxon>
        <taxon>Fabales</taxon>
        <taxon>Fabaceae</taxon>
        <taxon>Papilionoideae</taxon>
        <taxon>50 kb inversion clade</taxon>
        <taxon>NPAAA clade</taxon>
        <taxon>Hologalegina</taxon>
        <taxon>IRL clade</taxon>
        <taxon>Trifolieae</taxon>
        <taxon>Trifolium</taxon>
    </lineage>
</organism>
<comment type="caution">
    <text evidence="1">The sequence shown here is derived from an EMBL/GenBank/DDBJ whole genome shotgun (WGS) entry which is preliminary data.</text>
</comment>
<protein>
    <submittedName>
        <fullName evidence="1">DNA polymerase III subunit gamma/tau</fullName>
    </submittedName>
</protein>